<dbReference type="PANTHER" id="PTHR39430">
    <property type="entry name" value="MEMBRANE-ASSOCIATED PROTEASE-RELATED"/>
    <property type="match status" value="1"/>
</dbReference>
<keyword evidence="2" id="KW-0812">Transmembrane</keyword>
<comment type="similarity">
    <text evidence="1">Belongs to the UPF0177 family.</text>
</comment>
<feature type="transmembrane region" description="Helical" evidence="2">
    <location>
        <begin position="270"/>
        <end position="289"/>
    </location>
</feature>
<feature type="transmembrane region" description="Helical" evidence="2">
    <location>
        <begin position="102"/>
        <end position="125"/>
    </location>
</feature>
<keyword evidence="2" id="KW-0472">Membrane</keyword>
<evidence type="ECO:0000256" key="1">
    <source>
        <dbReference type="ARBA" id="ARBA00009067"/>
    </source>
</evidence>
<name>A0ABS5AVT0_9STRE</name>
<dbReference type="Proteomes" id="UP001519349">
    <property type="component" value="Unassembled WGS sequence"/>
</dbReference>
<protein>
    <submittedName>
        <fullName evidence="4">CPBP family intramembrane metalloprotease domain-containing protein</fullName>
    </submittedName>
</protein>
<dbReference type="RefSeq" id="WP_209551067.1">
    <property type="nucleotide sequence ID" value="NZ_QFAY01000007.1"/>
</dbReference>
<keyword evidence="2" id="KW-1133">Transmembrane helix</keyword>
<feature type="transmembrane region" description="Helical" evidence="2">
    <location>
        <begin position="171"/>
        <end position="189"/>
    </location>
</feature>
<gene>
    <name evidence="4" type="ORF">DHL47_04805</name>
</gene>
<feature type="transmembrane region" description="Helical" evidence="2">
    <location>
        <begin position="195"/>
        <end position="214"/>
    </location>
</feature>
<evidence type="ECO:0000256" key="2">
    <source>
        <dbReference type="SAM" id="Phobius"/>
    </source>
</evidence>
<keyword evidence="4" id="KW-0378">Hydrolase</keyword>
<feature type="transmembrane region" description="Helical" evidence="2">
    <location>
        <begin position="131"/>
        <end position="150"/>
    </location>
</feature>
<accession>A0ABS5AVT0</accession>
<dbReference type="PANTHER" id="PTHR39430:SF1">
    <property type="entry name" value="PROTEASE"/>
    <property type="match status" value="1"/>
</dbReference>
<keyword evidence="4" id="KW-0645">Protease</keyword>
<feature type="transmembrane region" description="Helical" evidence="2">
    <location>
        <begin position="60"/>
        <end position="82"/>
    </location>
</feature>
<evidence type="ECO:0000259" key="3">
    <source>
        <dbReference type="Pfam" id="PF02517"/>
    </source>
</evidence>
<feature type="domain" description="CAAX prenyl protease 2/Lysostaphin resistance protein A-like" evidence="3">
    <location>
        <begin position="140"/>
        <end position="232"/>
    </location>
</feature>
<keyword evidence="4" id="KW-0482">Metalloprotease</keyword>
<proteinExistence type="inferred from homology"/>
<dbReference type="GO" id="GO:0008237">
    <property type="term" value="F:metallopeptidase activity"/>
    <property type="evidence" value="ECO:0007669"/>
    <property type="project" value="UniProtKB-KW"/>
</dbReference>
<dbReference type="EMBL" id="QFAY01000007">
    <property type="protein sequence ID" value="MBP2620668.1"/>
    <property type="molecule type" value="Genomic_DNA"/>
</dbReference>
<dbReference type="InterPro" id="IPR003675">
    <property type="entry name" value="Rce1/LyrA-like_dom"/>
</dbReference>
<feature type="transmembrane region" description="Helical" evidence="2">
    <location>
        <begin position="21"/>
        <end position="40"/>
    </location>
</feature>
<sequence>MDTKFFSKNNPLVAGVRQGKFLTPWFLAPFILHLILKLMGPVRTASTHFFLGFNLGIPDWWNILDLFSFSYTILVFFIWVKFVERRPIQSMGFPKKSNLSEFAKGVLVGAVMISSVLLIFLLLGAAKLDRIQFSGPFLISWLLVLIGYIIQTSAEEIYIRGWLLPVISNKTNLFVALLISSAMFSYYHLDNNGASVLSTIHLVIFGLFAAVYALKRGSLWGPCGFHFAWNFLQGNLYGFHVSGFDSESSLMYFSTSDNTLITGGKFGPEGGLPGLLILSLALLWAIFILKSREEDESLDAAA</sequence>
<organism evidence="4 5">
    <name type="scientific">Streptococcus panodentis</name>
    <dbReference type="NCBI Taxonomy" id="1581472"/>
    <lineage>
        <taxon>Bacteria</taxon>
        <taxon>Bacillati</taxon>
        <taxon>Bacillota</taxon>
        <taxon>Bacilli</taxon>
        <taxon>Lactobacillales</taxon>
        <taxon>Streptococcaceae</taxon>
        <taxon>Streptococcus</taxon>
    </lineage>
</organism>
<evidence type="ECO:0000313" key="4">
    <source>
        <dbReference type="EMBL" id="MBP2620668.1"/>
    </source>
</evidence>
<reference evidence="4 5" key="1">
    <citation type="submission" date="2018-05" db="EMBL/GenBank/DDBJ databases">
        <title>Draft genome sequence of Streptococcus panodentis CCUG 70867T.</title>
        <authorList>
            <person name="Salva-Serra F."/>
            <person name="Mendez V."/>
            <person name="Jaen-Luchoro D."/>
            <person name="Gonzales-Siles L."/>
            <person name="Karlsson R."/>
            <person name="Engstrom-Jakobsson H."/>
            <person name="Busquets A."/>
            <person name="Gomila M."/>
            <person name="Pineiro-Iglesias B."/>
            <person name="Bennasar-Figueras A."/>
            <person name="Seeger M."/>
            <person name="Moore E."/>
        </authorList>
    </citation>
    <scope>NUCLEOTIDE SEQUENCE [LARGE SCALE GENOMIC DNA]</scope>
    <source>
        <strain evidence="4 5">CCUG 70867</strain>
    </source>
</reference>
<comment type="caution">
    <text evidence="4">The sequence shown here is derived from an EMBL/GenBank/DDBJ whole genome shotgun (WGS) entry which is preliminary data.</text>
</comment>
<dbReference type="Pfam" id="PF02517">
    <property type="entry name" value="Rce1-like"/>
    <property type="match status" value="1"/>
</dbReference>
<keyword evidence="5" id="KW-1185">Reference proteome</keyword>
<evidence type="ECO:0000313" key="5">
    <source>
        <dbReference type="Proteomes" id="UP001519349"/>
    </source>
</evidence>